<keyword evidence="2" id="KW-1185">Reference proteome</keyword>
<evidence type="ECO:0000313" key="2">
    <source>
        <dbReference type="Proteomes" id="UP000708208"/>
    </source>
</evidence>
<protein>
    <submittedName>
        <fullName evidence="1">Uncharacterized protein</fullName>
    </submittedName>
</protein>
<dbReference type="EMBL" id="CAJVCH010384071">
    <property type="protein sequence ID" value="CAG7816987.1"/>
    <property type="molecule type" value="Genomic_DNA"/>
</dbReference>
<accession>A0A8J2PBS3</accession>
<proteinExistence type="predicted"/>
<gene>
    <name evidence="1" type="ORF">AFUS01_LOCUS27577</name>
</gene>
<name>A0A8J2PBS3_9HEXA</name>
<organism evidence="1 2">
    <name type="scientific">Allacma fusca</name>
    <dbReference type="NCBI Taxonomy" id="39272"/>
    <lineage>
        <taxon>Eukaryota</taxon>
        <taxon>Metazoa</taxon>
        <taxon>Ecdysozoa</taxon>
        <taxon>Arthropoda</taxon>
        <taxon>Hexapoda</taxon>
        <taxon>Collembola</taxon>
        <taxon>Symphypleona</taxon>
        <taxon>Sminthuridae</taxon>
        <taxon>Allacma</taxon>
    </lineage>
</organism>
<dbReference type="Proteomes" id="UP000708208">
    <property type="component" value="Unassembled WGS sequence"/>
</dbReference>
<reference evidence="1" key="1">
    <citation type="submission" date="2021-06" db="EMBL/GenBank/DDBJ databases">
        <authorList>
            <person name="Hodson N. C."/>
            <person name="Mongue J. A."/>
            <person name="Jaron S. K."/>
        </authorList>
    </citation>
    <scope>NUCLEOTIDE SEQUENCE</scope>
</reference>
<dbReference type="AlphaFoldDB" id="A0A8J2PBS3"/>
<comment type="caution">
    <text evidence="1">The sequence shown here is derived from an EMBL/GenBank/DDBJ whole genome shotgun (WGS) entry which is preliminary data.</text>
</comment>
<sequence>MNWRINLTGLEETMFGT</sequence>
<feature type="non-terminal residue" evidence="1">
    <location>
        <position position="1"/>
    </location>
</feature>
<evidence type="ECO:0000313" key="1">
    <source>
        <dbReference type="EMBL" id="CAG7816987.1"/>
    </source>
</evidence>